<protein>
    <recommendedName>
        <fullName evidence="1">Sleeping Beauty transposase HTH domain-containing protein</fullName>
    </recommendedName>
</protein>
<reference evidence="2" key="1">
    <citation type="submission" date="2023-06" db="EMBL/GenBank/DDBJ databases">
        <title>Male Hemibagrus guttatus genome.</title>
        <authorList>
            <person name="Bian C."/>
        </authorList>
    </citation>
    <scope>NUCLEOTIDE SEQUENCE</scope>
    <source>
        <strain evidence="2">Male_cb2023</strain>
        <tissue evidence="2">Muscle</tissue>
    </source>
</reference>
<feature type="domain" description="Sleeping Beauty transposase HTH" evidence="1">
    <location>
        <begin position="1"/>
        <end position="52"/>
    </location>
</feature>
<comment type="caution">
    <text evidence="2">The sequence shown here is derived from an EMBL/GenBank/DDBJ whole genome shotgun (WGS) entry which is preliminary data.</text>
</comment>
<dbReference type="Gene3D" id="1.10.10.10">
    <property type="entry name" value="Winged helix-like DNA-binding domain superfamily/Winged helix DNA-binding domain"/>
    <property type="match status" value="1"/>
</dbReference>
<dbReference type="Gene3D" id="3.30.420.10">
    <property type="entry name" value="Ribonuclease H-like superfamily/Ribonuclease H"/>
    <property type="match status" value="1"/>
</dbReference>
<gene>
    <name evidence="2" type="ORF">QTP70_017182</name>
</gene>
<sequence length="204" mass="23094">MGKTKEPSKDMRDKIVDLHNAGMGYKSISKKPSERETSVGEIIRKWKKYKITTNQPTVWRYMQDFASWVGTTVTRQTIGLPPWIEILQHPQGPLLKKAHVQDHLKFANGPLNNSKKNWEKVLWSDETTIGLSGINSPCLEEEKNGDYDTKNTFPTVKHGDGNIMGCFSAKGTGRLCHIEWPMDRAMYCKISSKSARTLKMGLPA</sequence>
<name>A0AAE0QUZ1_9TELE</name>
<dbReference type="Proteomes" id="UP001274896">
    <property type="component" value="Unassembled WGS sequence"/>
</dbReference>
<evidence type="ECO:0000259" key="1">
    <source>
        <dbReference type="Pfam" id="PF25787"/>
    </source>
</evidence>
<evidence type="ECO:0000313" key="3">
    <source>
        <dbReference type="Proteomes" id="UP001274896"/>
    </source>
</evidence>
<evidence type="ECO:0000313" key="2">
    <source>
        <dbReference type="EMBL" id="KAK3533338.1"/>
    </source>
</evidence>
<dbReference type="EMBL" id="JAUCMX010000010">
    <property type="protein sequence ID" value="KAK3533338.1"/>
    <property type="molecule type" value="Genomic_DNA"/>
</dbReference>
<dbReference type="InterPro" id="IPR036388">
    <property type="entry name" value="WH-like_DNA-bd_sf"/>
</dbReference>
<dbReference type="Pfam" id="PF25787">
    <property type="entry name" value="HTH_SB"/>
    <property type="match status" value="1"/>
</dbReference>
<dbReference type="InterPro" id="IPR036397">
    <property type="entry name" value="RNaseH_sf"/>
</dbReference>
<organism evidence="2 3">
    <name type="scientific">Hemibagrus guttatus</name>
    <dbReference type="NCBI Taxonomy" id="175788"/>
    <lineage>
        <taxon>Eukaryota</taxon>
        <taxon>Metazoa</taxon>
        <taxon>Chordata</taxon>
        <taxon>Craniata</taxon>
        <taxon>Vertebrata</taxon>
        <taxon>Euteleostomi</taxon>
        <taxon>Actinopterygii</taxon>
        <taxon>Neopterygii</taxon>
        <taxon>Teleostei</taxon>
        <taxon>Ostariophysi</taxon>
        <taxon>Siluriformes</taxon>
        <taxon>Bagridae</taxon>
        <taxon>Hemibagrus</taxon>
    </lineage>
</organism>
<keyword evidence="3" id="KW-1185">Reference proteome</keyword>
<dbReference type="GO" id="GO:0003676">
    <property type="term" value="F:nucleic acid binding"/>
    <property type="evidence" value="ECO:0007669"/>
    <property type="project" value="InterPro"/>
</dbReference>
<accession>A0AAE0QUZ1</accession>
<dbReference type="InterPro" id="IPR057667">
    <property type="entry name" value="HTH_SB"/>
</dbReference>
<proteinExistence type="predicted"/>
<dbReference type="AlphaFoldDB" id="A0AAE0QUZ1"/>